<dbReference type="GO" id="GO:0015807">
    <property type="term" value="P:L-amino acid transport"/>
    <property type="evidence" value="ECO:0007669"/>
    <property type="project" value="TreeGrafter"/>
</dbReference>
<dbReference type="GO" id="GO:0005524">
    <property type="term" value="F:ATP binding"/>
    <property type="evidence" value="ECO:0007669"/>
    <property type="project" value="UniProtKB-KW"/>
</dbReference>
<comment type="similarity">
    <text evidence="1">Belongs to the ABC transporter superfamily.</text>
</comment>
<dbReference type="SUPFAM" id="SSF52540">
    <property type="entry name" value="P-loop containing nucleoside triphosphate hydrolases"/>
    <property type="match status" value="1"/>
</dbReference>
<keyword evidence="4 7" id="KW-0067">ATP-binding</keyword>
<name>A0AAU7JF38_9HYPH</name>
<dbReference type="PANTHER" id="PTHR43820">
    <property type="entry name" value="HIGH-AFFINITY BRANCHED-CHAIN AMINO ACID TRANSPORT ATP-BINDING PROTEIN LIVF"/>
    <property type="match status" value="1"/>
</dbReference>
<evidence type="ECO:0000256" key="3">
    <source>
        <dbReference type="ARBA" id="ARBA00022741"/>
    </source>
</evidence>
<dbReference type="SMART" id="SM00382">
    <property type="entry name" value="AAA"/>
    <property type="match status" value="1"/>
</dbReference>
<evidence type="ECO:0000256" key="2">
    <source>
        <dbReference type="ARBA" id="ARBA00022448"/>
    </source>
</evidence>
<evidence type="ECO:0000256" key="5">
    <source>
        <dbReference type="ARBA" id="ARBA00022970"/>
    </source>
</evidence>
<keyword evidence="3" id="KW-0547">Nucleotide-binding</keyword>
<dbReference type="CDD" id="cd03224">
    <property type="entry name" value="ABC_TM1139_LivF_branched"/>
    <property type="match status" value="1"/>
</dbReference>
<evidence type="ECO:0000256" key="4">
    <source>
        <dbReference type="ARBA" id="ARBA00022840"/>
    </source>
</evidence>
<protein>
    <submittedName>
        <fullName evidence="7">ABC transporter ATP-binding protein</fullName>
    </submittedName>
</protein>
<dbReference type="Gene3D" id="3.40.50.300">
    <property type="entry name" value="P-loop containing nucleotide triphosphate hydrolases"/>
    <property type="match status" value="1"/>
</dbReference>
<dbReference type="Pfam" id="PF00005">
    <property type="entry name" value="ABC_tran"/>
    <property type="match status" value="1"/>
</dbReference>
<gene>
    <name evidence="7" type="ORF">ABEG18_24900</name>
</gene>
<dbReference type="InterPro" id="IPR052156">
    <property type="entry name" value="BCAA_Transport_ATP-bd_LivF"/>
</dbReference>
<sequence length="258" mass="27034">MSAGADLSTPAYSPRRGSAETILLSVEDVRGGYGEVDILNGVSLNLRSGEIVTVAGTNGAGKSTLAKAIMGLLPRVSGRILFEGADVLGLPTEDRAGRGVGYVPQVANVFSALSVLENLQVVAGVNNKRLRIAELLEAFPLLAERRRARAGSLSGGERQQLAFARALMTSPRLMILDEPTAALSPAKVAEAFALIARLPSLGVSVLAVEQRARQCLAISQRGYILDGGMVAIEGEAAMLLADEQAAELYLGRTAKPQL</sequence>
<evidence type="ECO:0000259" key="6">
    <source>
        <dbReference type="PROSITE" id="PS50893"/>
    </source>
</evidence>
<dbReference type="PROSITE" id="PS50893">
    <property type="entry name" value="ABC_TRANSPORTER_2"/>
    <property type="match status" value="1"/>
</dbReference>
<dbReference type="EMBL" id="CP157484">
    <property type="protein sequence ID" value="XBO38883.1"/>
    <property type="molecule type" value="Genomic_DNA"/>
</dbReference>
<dbReference type="InterPro" id="IPR003439">
    <property type="entry name" value="ABC_transporter-like_ATP-bd"/>
</dbReference>
<keyword evidence="2" id="KW-0813">Transport</keyword>
<feature type="domain" description="ABC transporter" evidence="6">
    <location>
        <begin position="24"/>
        <end position="252"/>
    </location>
</feature>
<dbReference type="InterPro" id="IPR003593">
    <property type="entry name" value="AAA+_ATPase"/>
</dbReference>
<proteinExistence type="inferred from homology"/>
<accession>A0AAU7JF38</accession>
<keyword evidence="5" id="KW-0029">Amino-acid transport</keyword>
<reference evidence="7" key="1">
    <citation type="submission" date="2024-05" db="EMBL/GenBank/DDBJ databases">
        <authorList>
            <person name="Kim S."/>
            <person name="Heo J."/>
            <person name="Choi H."/>
            <person name="Choi Y."/>
            <person name="Kwon S.-W."/>
            <person name="Kim Y."/>
        </authorList>
    </citation>
    <scope>NUCLEOTIDE SEQUENCE</scope>
    <source>
        <strain evidence="7">KACC 23698</strain>
    </source>
</reference>
<dbReference type="RefSeq" id="WP_406855721.1">
    <property type="nucleotide sequence ID" value="NZ_CP157484.1"/>
</dbReference>
<dbReference type="InterPro" id="IPR027417">
    <property type="entry name" value="P-loop_NTPase"/>
</dbReference>
<evidence type="ECO:0000256" key="1">
    <source>
        <dbReference type="ARBA" id="ARBA00005417"/>
    </source>
</evidence>
<dbReference type="GO" id="GO:0015658">
    <property type="term" value="F:branched-chain amino acid transmembrane transporter activity"/>
    <property type="evidence" value="ECO:0007669"/>
    <property type="project" value="TreeGrafter"/>
</dbReference>
<dbReference type="GO" id="GO:0016887">
    <property type="term" value="F:ATP hydrolysis activity"/>
    <property type="evidence" value="ECO:0007669"/>
    <property type="project" value="InterPro"/>
</dbReference>
<dbReference type="AlphaFoldDB" id="A0AAU7JF38"/>
<organism evidence="7">
    <name type="scientific">Alsobacter sp. KACC 23698</name>
    <dbReference type="NCBI Taxonomy" id="3149229"/>
    <lineage>
        <taxon>Bacteria</taxon>
        <taxon>Pseudomonadati</taxon>
        <taxon>Pseudomonadota</taxon>
        <taxon>Alphaproteobacteria</taxon>
        <taxon>Hyphomicrobiales</taxon>
        <taxon>Alsobacteraceae</taxon>
        <taxon>Alsobacter</taxon>
    </lineage>
</organism>
<evidence type="ECO:0000313" key="7">
    <source>
        <dbReference type="EMBL" id="XBO38883.1"/>
    </source>
</evidence>
<dbReference type="PANTHER" id="PTHR43820:SF4">
    <property type="entry name" value="HIGH-AFFINITY BRANCHED-CHAIN AMINO ACID TRANSPORT ATP-BINDING PROTEIN LIVF"/>
    <property type="match status" value="1"/>
</dbReference>